<evidence type="ECO:0008006" key="4">
    <source>
        <dbReference type="Google" id="ProtNLM"/>
    </source>
</evidence>
<evidence type="ECO:0000313" key="3">
    <source>
        <dbReference type="Proteomes" id="UP000030341"/>
    </source>
</evidence>
<dbReference type="EMBL" id="CP009889">
    <property type="protein sequence ID" value="AIY66700.1"/>
    <property type="molecule type" value="Genomic_DNA"/>
</dbReference>
<keyword evidence="1" id="KW-0732">Signal</keyword>
<protein>
    <recommendedName>
        <fullName evidence="4">Secreted protein</fullName>
    </recommendedName>
</protein>
<evidence type="ECO:0000256" key="1">
    <source>
        <dbReference type="SAM" id="SignalP"/>
    </source>
</evidence>
<accession>A0A0A7EJ42</accession>
<evidence type="ECO:0000313" key="2">
    <source>
        <dbReference type="EMBL" id="AIY66700.1"/>
    </source>
</evidence>
<sequence length="136" mass="15572">MKKCLILFVICLLPIISLANTPANALENHLNKLNTACLAKVKQSASKKGEVIDKCITQLDELLATKVAKNDIVNVQKIYMLEYIMQDYKNDATCLQFQSSLHGIHEHFTLEHLDALSDHALKWYDLLCDENRWKDE</sequence>
<dbReference type="STRING" id="1348114.OM33_16365"/>
<dbReference type="AlphaFoldDB" id="A0A0A7EJ42"/>
<reference evidence="2 3" key="1">
    <citation type="submission" date="2014-11" db="EMBL/GenBank/DDBJ databases">
        <title>Complete Genome Sequence of Pseudoalteromonas sp. Strain OCN003 Isolated from Kaneohe Bay, Oahu, Hawaii.</title>
        <authorList>
            <person name="Beurmann S."/>
            <person name="Videau P."/>
            <person name="Ushijima B."/>
            <person name="Smith A.M."/>
            <person name="Aeby G.S."/>
            <person name="Callahan S.M."/>
            <person name="Belcaid M."/>
        </authorList>
    </citation>
    <scope>NUCLEOTIDE SEQUENCE [LARGE SCALE GENOMIC DNA]</scope>
    <source>
        <strain evidence="2 3">OCN003</strain>
    </source>
</reference>
<proteinExistence type="predicted"/>
<gene>
    <name evidence="2" type="ORF">OM33_16365</name>
</gene>
<organism evidence="2 3">
    <name type="scientific">Pseudoalteromonas piratica</name>
    <dbReference type="NCBI Taxonomy" id="1348114"/>
    <lineage>
        <taxon>Bacteria</taxon>
        <taxon>Pseudomonadati</taxon>
        <taxon>Pseudomonadota</taxon>
        <taxon>Gammaproteobacteria</taxon>
        <taxon>Alteromonadales</taxon>
        <taxon>Pseudoalteromonadaceae</taxon>
        <taxon>Pseudoalteromonas</taxon>
    </lineage>
</organism>
<name>A0A0A7EJ42_9GAMM</name>
<keyword evidence="3" id="KW-1185">Reference proteome</keyword>
<feature type="chain" id="PRO_5002037959" description="Secreted protein" evidence="1">
    <location>
        <begin position="20"/>
        <end position="136"/>
    </location>
</feature>
<dbReference type="KEGG" id="pseo:OM33_16365"/>
<dbReference type="RefSeq" id="WP_040135136.1">
    <property type="nucleotide sequence ID" value="NZ_CP009889.1"/>
</dbReference>
<feature type="signal peptide" evidence="1">
    <location>
        <begin position="1"/>
        <end position="19"/>
    </location>
</feature>
<dbReference type="Proteomes" id="UP000030341">
    <property type="component" value="Chromosome 2"/>
</dbReference>
<dbReference type="HOGENOM" id="CLU_1873698_0_0_6"/>